<evidence type="ECO:0000313" key="1">
    <source>
        <dbReference type="EMBL" id="OEV00513.1"/>
    </source>
</evidence>
<gene>
    <name evidence="1" type="ORF">AN217_24945</name>
</gene>
<organism evidence="1 2">
    <name type="scientific">Streptomyces qinglanensis</name>
    <dbReference type="NCBI Taxonomy" id="943816"/>
    <lineage>
        <taxon>Bacteria</taxon>
        <taxon>Bacillati</taxon>
        <taxon>Actinomycetota</taxon>
        <taxon>Actinomycetes</taxon>
        <taxon>Kitasatosporales</taxon>
        <taxon>Streptomycetaceae</taxon>
        <taxon>Streptomyces</taxon>
    </lineage>
</organism>
<evidence type="ECO:0000313" key="2">
    <source>
        <dbReference type="Proteomes" id="UP000175829"/>
    </source>
</evidence>
<dbReference type="SUPFAM" id="SSF54593">
    <property type="entry name" value="Glyoxalase/Bleomycin resistance protein/Dihydroxybiphenyl dioxygenase"/>
    <property type="match status" value="1"/>
</dbReference>
<dbReference type="EMBL" id="LJGV01000022">
    <property type="protein sequence ID" value="OEV00513.1"/>
    <property type="molecule type" value="Genomic_DNA"/>
</dbReference>
<dbReference type="AlphaFoldDB" id="A0A1E7K9A8"/>
<comment type="caution">
    <text evidence="1">The sequence shown here is derived from an EMBL/GenBank/DDBJ whole genome shotgun (WGS) entry which is preliminary data.</text>
</comment>
<reference evidence="1 2" key="1">
    <citation type="journal article" date="2016" name="Front. Microbiol.">
        <title>Comparative Genomics Analysis of Streptomyces Species Reveals Their Adaptation to the Marine Environment and Their Diversity at the Genomic Level.</title>
        <authorList>
            <person name="Tian X."/>
            <person name="Zhang Z."/>
            <person name="Yang T."/>
            <person name="Chen M."/>
            <person name="Li J."/>
            <person name="Chen F."/>
            <person name="Yang J."/>
            <person name="Li W."/>
            <person name="Zhang B."/>
            <person name="Zhang Z."/>
            <person name="Wu J."/>
            <person name="Zhang C."/>
            <person name="Long L."/>
            <person name="Xiao J."/>
        </authorList>
    </citation>
    <scope>NUCLEOTIDE SEQUENCE [LARGE SCALE GENOMIC DNA]</scope>
    <source>
        <strain evidence="1 2">SCSIO M10379</strain>
    </source>
</reference>
<proteinExistence type="predicted"/>
<protein>
    <recommendedName>
        <fullName evidence="3">Guanosine polyphosphate pyrophosphohydrolase</fullName>
    </recommendedName>
</protein>
<dbReference type="Gene3D" id="3.10.180.10">
    <property type="entry name" value="2,3-Dihydroxybiphenyl 1,2-Dioxygenase, domain 1"/>
    <property type="match status" value="1"/>
</dbReference>
<dbReference type="InterPro" id="IPR029068">
    <property type="entry name" value="Glyas_Bleomycin-R_OHBP_Dase"/>
</dbReference>
<sequence>MTAAIPPSPARLALVVVYTGRLEECRAFYAGLGLTFVREQHGTGPVHHAAALPDGSVLELYPATARRPVSGVRLGFRVRGGELTPPLSPGRHTVTDPDGRAVELYAE</sequence>
<name>A0A1E7K9A8_9ACTN</name>
<accession>A0A1E7K9A8</accession>
<dbReference type="Proteomes" id="UP000175829">
    <property type="component" value="Unassembled WGS sequence"/>
</dbReference>
<dbReference type="RefSeq" id="WP_019357932.1">
    <property type="nucleotide sequence ID" value="NZ_LJGV01000022.1"/>
</dbReference>
<dbReference type="PATRIC" id="fig|943816.4.peg.4560"/>
<evidence type="ECO:0008006" key="3">
    <source>
        <dbReference type="Google" id="ProtNLM"/>
    </source>
</evidence>